<evidence type="ECO:0000313" key="5">
    <source>
        <dbReference type="Proteomes" id="UP000076405"/>
    </source>
</evidence>
<dbReference type="KEGG" id="pdm:ADU72_1334"/>
<feature type="transmembrane region" description="Helical" evidence="1">
    <location>
        <begin position="6"/>
        <end position="24"/>
    </location>
</feature>
<dbReference type="OrthoDB" id="2249721at2"/>
<gene>
    <name evidence="2" type="ORF">ADU70_1365</name>
    <name evidence="3" type="ORF">ADU72_1334</name>
</gene>
<organism evidence="2 5">
    <name type="scientific">Pediococcus damnosus</name>
    <dbReference type="NCBI Taxonomy" id="51663"/>
    <lineage>
        <taxon>Bacteria</taxon>
        <taxon>Bacillati</taxon>
        <taxon>Bacillota</taxon>
        <taxon>Bacilli</taxon>
        <taxon>Lactobacillales</taxon>
        <taxon>Lactobacillaceae</taxon>
        <taxon>Pediococcus</taxon>
    </lineage>
</organism>
<protein>
    <recommendedName>
        <fullName evidence="6">Integral membrane protein</fullName>
    </recommendedName>
</protein>
<dbReference type="Proteomes" id="UP000076244">
    <property type="component" value="Chromosome"/>
</dbReference>
<evidence type="ECO:0008006" key="6">
    <source>
        <dbReference type="Google" id="ProtNLM"/>
    </source>
</evidence>
<evidence type="ECO:0000313" key="2">
    <source>
        <dbReference type="EMBL" id="AMV62851.1"/>
    </source>
</evidence>
<dbReference type="AlphaFoldDB" id="A0A143AZG3"/>
<dbReference type="EMBL" id="CP012288">
    <property type="protein sequence ID" value="AMV67265.1"/>
    <property type="molecule type" value="Genomic_DNA"/>
</dbReference>
<feature type="transmembrane region" description="Helical" evidence="1">
    <location>
        <begin position="117"/>
        <end position="136"/>
    </location>
</feature>
<keyword evidence="1" id="KW-0812">Transmembrane</keyword>
<dbReference type="GeneID" id="57276603"/>
<proteinExistence type="predicted"/>
<evidence type="ECO:0000256" key="1">
    <source>
        <dbReference type="SAM" id="Phobius"/>
    </source>
</evidence>
<name>A0A143AZG3_9LACO</name>
<evidence type="ECO:0000313" key="3">
    <source>
        <dbReference type="EMBL" id="AMV67265.1"/>
    </source>
</evidence>
<evidence type="ECO:0000313" key="4">
    <source>
        <dbReference type="Proteomes" id="UP000076244"/>
    </source>
</evidence>
<dbReference type="RefSeq" id="WP_046870615.1">
    <property type="nucleotide sequence ID" value="NZ_BAAAXI010000190.1"/>
</dbReference>
<dbReference type="Proteomes" id="UP000076405">
    <property type="component" value="Chromosome"/>
</dbReference>
<keyword evidence="1" id="KW-1133">Transmembrane helix</keyword>
<keyword evidence="4" id="KW-1185">Reference proteome</keyword>
<sequence>MENKHYFYKIFEQTVFFAILLVFFNLDKNNHFRMTLNFPNVWLGISWLSQFYLCKKKLWSLKNISFLQKGAKATQIEHLKKHKKDKWGDSSFVNQHNNMTIQRYALQDSNFDSMANLFIRIGYVLLGPLVFLFYLIRELSNKYSSSKPGSSN</sequence>
<accession>A0A143AZG3</accession>
<keyword evidence="1" id="KW-0472">Membrane</keyword>
<reference evidence="4 5" key="1">
    <citation type="journal article" date="2016" name="PLoS ONE">
        <title>The Identification of Novel Diagnostic Marker Genes for the Detection of Beer Spoiling Pediococcus damnosus Strains Using the BlAst Diagnostic Gene findEr.</title>
        <authorList>
            <person name="Behr J."/>
            <person name="Geissler A.J."/>
            <person name="Schmid J."/>
            <person name="Zehe A."/>
            <person name="Vogel R.F."/>
        </authorList>
    </citation>
    <scope>NUCLEOTIDE SEQUENCE [LARGE SCALE GENOMIC DNA]</scope>
    <source>
        <strain evidence="2 5">TMW 2.1533</strain>
        <strain evidence="3 4">TMW 2.1535</strain>
    </source>
</reference>
<dbReference type="EMBL" id="CP012275">
    <property type="protein sequence ID" value="AMV62851.1"/>
    <property type="molecule type" value="Genomic_DNA"/>
</dbReference>